<proteinExistence type="predicted"/>
<sequence>MPVGFPQVQLTCVQLELTTTVRHQNELLVTFCARLAALPKVMTGIRAVVVQAEVAPAAV</sequence>
<organism evidence="1">
    <name type="scientific">Aegilops tauschii</name>
    <name type="common">Tausch's goatgrass</name>
    <name type="synonym">Aegilops squarrosa</name>
    <dbReference type="NCBI Taxonomy" id="37682"/>
    <lineage>
        <taxon>Eukaryota</taxon>
        <taxon>Viridiplantae</taxon>
        <taxon>Streptophyta</taxon>
        <taxon>Embryophyta</taxon>
        <taxon>Tracheophyta</taxon>
        <taxon>Spermatophyta</taxon>
        <taxon>Magnoliopsida</taxon>
        <taxon>Liliopsida</taxon>
        <taxon>Poales</taxon>
        <taxon>Poaceae</taxon>
        <taxon>BOP clade</taxon>
        <taxon>Pooideae</taxon>
        <taxon>Triticodae</taxon>
        <taxon>Triticeae</taxon>
        <taxon>Triticinae</taxon>
        <taxon>Aegilops</taxon>
    </lineage>
</organism>
<name>N1R5S2_AEGTA</name>
<evidence type="ECO:0000313" key="1">
    <source>
        <dbReference type="EnsemblPlants" id="EMT33690"/>
    </source>
</evidence>
<protein>
    <submittedName>
        <fullName evidence="1">Uncharacterized protein</fullName>
    </submittedName>
</protein>
<accession>N1R5S2</accession>
<dbReference type="AlphaFoldDB" id="N1R5S2"/>
<dbReference type="EnsemblPlants" id="EMT33690">
    <property type="protein sequence ID" value="EMT33690"/>
    <property type="gene ID" value="F775_25230"/>
</dbReference>
<reference evidence="1" key="1">
    <citation type="submission" date="2015-06" db="UniProtKB">
        <authorList>
            <consortium name="EnsemblPlants"/>
        </authorList>
    </citation>
    <scope>IDENTIFICATION</scope>
</reference>